<comment type="subcellular location">
    <subcellularLocation>
        <location evidence="1">Cell membrane</location>
        <topology evidence="1">Single-pass type I membrane protein</topology>
    </subcellularLocation>
</comment>
<feature type="binding site" evidence="18">
    <location>
        <position position="969"/>
    </location>
    <ligand>
        <name>ATP</name>
        <dbReference type="ChEBI" id="CHEBI:30616"/>
    </ligand>
</feature>
<evidence type="ECO:0000256" key="14">
    <source>
        <dbReference type="ARBA" id="ARBA00023170"/>
    </source>
</evidence>
<keyword evidence="11 20" id="KW-0472">Membrane</keyword>
<protein>
    <recommendedName>
        <fullName evidence="2">receptor protein-tyrosine kinase</fullName>
        <ecNumber evidence="2">2.7.10.1</ecNumber>
    </recommendedName>
</protein>
<dbReference type="InterPro" id="IPR055163">
    <property type="entry name" value="ALK/LTK-like_GRD"/>
</dbReference>
<dbReference type="CDD" id="cd06263">
    <property type="entry name" value="MAM"/>
    <property type="match status" value="1"/>
</dbReference>
<dbReference type="SMART" id="SM00219">
    <property type="entry name" value="TyrKc"/>
    <property type="match status" value="1"/>
</dbReference>
<dbReference type="PRINTS" id="PR00109">
    <property type="entry name" value="TYRKINASE"/>
</dbReference>
<dbReference type="CDD" id="cd00112">
    <property type="entry name" value="LDLa"/>
    <property type="match status" value="1"/>
</dbReference>
<accession>A0A195CMQ3</accession>
<evidence type="ECO:0000256" key="2">
    <source>
        <dbReference type="ARBA" id="ARBA00011902"/>
    </source>
</evidence>
<dbReference type="SUPFAM" id="SSF49899">
    <property type="entry name" value="Concanavalin A-like lectins/glucanases"/>
    <property type="match status" value="2"/>
</dbReference>
<evidence type="ECO:0000256" key="19">
    <source>
        <dbReference type="SAM" id="MobiDB-lite"/>
    </source>
</evidence>
<reference evidence="23 24" key="1">
    <citation type="submission" date="2016-03" db="EMBL/GenBank/DDBJ databases">
        <title>Cyphomyrmex costatus WGS genome.</title>
        <authorList>
            <person name="Nygaard S."/>
            <person name="Hu H."/>
            <person name="Boomsma J."/>
            <person name="Zhang G."/>
        </authorList>
    </citation>
    <scope>NUCLEOTIDE SEQUENCE [LARGE SCALE GENOMIC DNA]</scope>
    <source>
        <strain evidence="23">MS0001</strain>
        <tissue evidence="23">Whole body</tissue>
    </source>
</reference>
<dbReference type="Gene3D" id="4.10.400.10">
    <property type="entry name" value="Low-density Lipoprotein Receptor"/>
    <property type="match status" value="1"/>
</dbReference>
<dbReference type="Pfam" id="PF07714">
    <property type="entry name" value="PK_Tyr_Ser-Thr"/>
    <property type="match status" value="1"/>
</dbReference>
<dbReference type="PROSITE" id="PS50068">
    <property type="entry name" value="LDLRA_2"/>
    <property type="match status" value="1"/>
</dbReference>
<gene>
    <name evidence="23" type="ORF">ALC62_07425</name>
</gene>
<evidence type="ECO:0000256" key="5">
    <source>
        <dbReference type="ARBA" id="ARBA00022692"/>
    </source>
</evidence>
<dbReference type="InterPro" id="IPR017441">
    <property type="entry name" value="Protein_kinase_ATP_BS"/>
</dbReference>
<evidence type="ECO:0000256" key="12">
    <source>
        <dbReference type="ARBA" id="ARBA00023137"/>
    </source>
</evidence>
<dbReference type="SMART" id="SM00137">
    <property type="entry name" value="MAM"/>
    <property type="match status" value="1"/>
</dbReference>
<dbReference type="Pfam" id="PF00057">
    <property type="entry name" value="Ldl_recept_a"/>
    <property type="match status" value="1"/>
</dbReference>
<proteinExistence type="predicted"/>
<dbReference type="InterPro" id="IPR000998">
    <property type="entry name" value="MAM_dom"/>
</dbReference>
<keyword evidence="10 20" id="KW-1133">Transmembrane helix</keyword>
<evidence type="ECO:0000256" key="7">
    <source>
        <dbReference type="ARBA" id="ARBA00022741"/>
    </source>
</evidence>
<dbReference type="STRING" id="456900.A0A195CMQ3"/>
<dbReference type="Gene3D" id="2.60.120.200">
    <property type="match status" value="2"/>
</dbReference>
<dbReference type="InterPro" id="IPR050122">
    <property type="entry name" value="RTK"/>
</dbReference>
<dbReference type="InterPro" id="IPR001245">
    <property type="entry name" value="Ser-Thr/Tyr_kinase_cat_dom"/>
</dbReference>
<keyword evidence="4" id="KW-0808">Transferase</keyword>
<dbReference type="PANTHER" id="PTHR24416:SF604">
    <property type="entry name" value="RECEPTOR PROTEIN-TYROSINE KINASE"/>
    <property type="match status" value="1"/>
</dbReference>
<evidence type="ECO:0000256" key="10">
    <source>
        <dbReference type="ARBA" id="ARBA00022989"/>
    </source>
</evidence>
<dbReference type="Gene3D" id="1.10.510.10">
    <property type="entry name" value="Transferase(Phosphotransferase) domain 1"/>
    <property type="match status" value="1"/>
</dbReference>
<keyword evidence="24" id="KW-1185">Reference proteome</keyword>
<dbReference type="PROSITE" id="PS50060">
    <property type="entry name" value="MAM_2"/>
    <property type="match status" value="1"/>
</dbReference>
<evidence type="ECO:0000256" key="6">
    <source>
        <dbReference type="ARBA" id="ARBA00022729"/>
    </source>
</evidence>
<feature type="transmembrane region" description="Helical" evidence="20">
    <location>
        <begin position="852"/>
        <end position="875"/>
    </location>
</feature>
<feature type="transmembrane region" description="Helical" evidence="20">
    <location>
        <begin position="36"/>
        <end position="59"/>
    </location>
</feature>
<evidence type="ECO:0000256" key="1">
    <source>
        <dbReference type="ARBA" id="ARBA00004251"/>
    </source>
</evidence>
<dbReference type="SMART" id="SM00192">
    <property type="entry name" value="LDLa"/>
    <property type="match status" value="1"/>
</dbReference>
<dbReference type="GO" id="GO:0007169">
    <property type="term" value="P:cell surface receptor protein tyrosine kinase signaling pathway"/>
    <property type="evidence" value="ECO:0007669"/>
    <property type="project" value="TreeGrafter"/>
</dbReference>
<dbReference type="GO" id="GO:0043235">
    <property type="term" value="C:receptor complex"/>
    <property type="evidence" value="ECO:0007669"/>
    <property type="project" value="TreeGrafter"/>
</dbReference>
<dbReference type="Pfam" id="PF12810">
    <property type="entry name" value="ALK_LTK_GRD"/>
    <property type="match status" value="1"/>
</dbReference>
<dbReference type="PROSITE" id="PS00107">
    <property type="entry name" value="PROTEIN_KINASE_ATP"/>
    <property type="match status" value="1"/>
</dbReference>
<feature type="disulfide bond" evidence="17">
    <location>
        <begin position="242"/>
        <end position="260"/>
    </location>
</feature>
<feature type="domain" description="MAM" evidence="22">
    <location>
        <begin position="276"/>
        <end position="454"/>
    </location>
</feature>
<dbReference type="SUPFAM" id="SSF57424">
    <property type="entry name" value="LDL receptor-like module"/>
    <property type="match status" value="1"/>
</dbReference>
<keyword evidence="3" id="KW-1003">Cell membrane</keyword>
<feature type="compositionally biased region" description="Low complexity" evidence="19">
    <location>
        <begin position="1397"/>
        <end position="1407"/>
    </location>
</feature>
<feature type="disulfide bond" evidence="17">
    <location>
        <begin position="235"/>
        <end position="247"/>
    </location>
</feature>
<evidence type="ECO:0000256" key="4">
    <source>
        <dbReference type="ARBA" id="ARBA00022679"/>
    </source>
</evidence>
<dbReference type="GO" id="GO:0005886">
    <property type="term" value="C:plasma membrane"/>
    <property type="evidence" value="ECO:0007669"/>
    <property type="project" value="UniProtKB-SubCell"/>
</dbReference>
<keyword evidence="5 20" id="KW-0812">Transmembrane</keyword>
<evidence type="ECO:0000256" key="11">
    <source>
        <dbReference type="ARBA" id="ARBA00023136"/>
    </source>
</evidence>
<evidence type="ECO:0000256" key="9">
    <source>
        <dbReference type="ARBA" id="ARBA00022840"/>
    </source>
</evidence>
<dbReference type="InterPro" id="IPR013320">
    <property type="entry name" value="ConA-like_dom_sf"/>
</dbReference>
<feature type="region of interest" description="Disordered" evidence="19">
    <location>
        <begin position="1354"/>
        <end position="1432"/>
    </location>
</feature>
<dbReference type="InterPro" id="IPR011009">
    <property type="entry name" value="Kinase-like_dom_sf"/>
</dbReference>
<keyword evidence="9 18" id="KW-0067">ATP-binding</keyword>
<evidence type="ECO:0000259" key="22">
    <source>
        <dbReference type="PROSITE" id="PS50060"/>
    </source>
</evidence>
<organism evidence="23 24">
    <name type="scientific">Cyphomyrmex costatus</name>
    <dbReference type="NCBI Taxonomy" id="456900"/>
    <lineage>
        <taxon>Eukaryota</taxon>
        <taxon>Metazoa</taxon>
        <taxon>Ecdysozoa</taxon>
        <taxon>Arthropoda</taxon>
        <taxon>Hexapoda</taxon>
        <taxon>Insecta</taxon>
        <taxon>Pterygota</taxon>
        <taxon>Neoptera</taxon>
        <taxon>Endopterygota</taxon>
        <taxon>Hymenoptera</taxon>
        <taxon>Apocrita</taxon>
        <taxon>Aculeata</taxon>
        <taxon>Formicoidea</taxon>
        <taxon>Formicidae</taxon>
        <taxon>Myrmicinae</taxon>
        <taxon>Cyphomyrmex</taxon>
    </lineage>
</organism>
<dbReference type="PROSITE" id="PS50011">
    <property type="entry name" value="PROTEIN_KINASE_DOM"/>
    <property type="match status" value="1"/>
</dbReference>
<evidence type="ECO:0000256" key="13">
    <source>
        <dbReference type="ARBA" id="ARBA00023157"/>
    </source>
</evidence>
<evidence type="ECO:0000313" key="24">
    <source>
        <dbReference type="Proteomes" id="UP000078542"/>
    </source>
</evidence>
<dbReference type="InterPro" id="IPR000719">
    <property type="entry name" value="Prot_kinase_dom"/>
</dbReference>
<dbReference type="PROSITE" id="PS00109">
    <property type="entry name" value="PROTEIN_KINASE_TYR"/>
    <property type="match status" value="1"/>
</dbReference>
<evidence type="ECO:0000256" key="18">
    <source>
        <dbReference type="PROSITE-ProRule" id="PRU10141"/>
    </source>
</evidence>
<keyword evidence="7 18" id="KW-0547">Nucleotide-binding</keyword>
<dbReference type="Pfam" id="PF00629">
    <property type="entry name" value="MAM"/>
    <property type="match status" value="2"/>
</dbReference>
<feature type="compositionally biased region" description="Basic and acidic residues" evidence="19">
    <location>
        <begin position="1362"/>
        <end position="1379"/>
    </location>
</feature>
<dbReference type="SUPFAM" id="SSF56112">
    <property type="entry name" value="Protein kinase-like (PK-like)"/>
    <property type="match status" value="1"/>
</dbReference>
<dbReference type="Gene3D" id="3.30.200.20">
    <property type="entry name" value="Phosphorylase Kinase, domain 1"/>
    <property type="match status" value="1"/>
</dbReference>
<dbReference type="InterPro" id="IPR023415">
    <property type="entry name" value="LDLR_class-A_CS"/>
</dbReference>
<dbReference type="GO" id="GO:0005524">
    <property type="term" value="F:ATP binding"/>
    <property type="evidence" value="ECO:0007669"/>
    <property type="project" value="UniProtKB-UniRule"/>
</dbReference>
<dbReference type="FunFam" id="2.60.120.200:FF:000193">
    <property type="entry name" value="Tyrosine-protein kinase receptor"/>
    <property type="match status" value="1"/>
</dbReference>
<dbReference type="EC" id="2.7.10.1" evidence="2"/>
<evidence type="ECO:0000313" key="23">
    <source>
        <dbReference type="EMBL" id="KYN01747.1"/>
    </source>
</evidence>
<dbReference type="InterPro" id="IPR008266">
    <property type="entry name" value="Tyr_kinase_AS"/>
</dbReference>
<evidence type="ECO:0000256" key="3">
    <source>
        <dbReference type="ARBA" id="ARBA00022475"/>
    </source>
</evidence>
<feature type="disulfide bond" evidence="17">
    <location>
        <begin position="254"/>
        <end position="269"/>
    </location>
</feature>
<dbReference type="InterPro" id="IPR036055">
    <property type="entry name" value="LDL_receptor-like_sf"/>
</dbReference>
<name>A0A195CMQ3_9HYME</name>
<dbReference type="Proteomes" id="UP000078542">
    <property type="component" value="Unassembled WGS sequence"/>
</dbReference>
<evidence type="ECO:0000256" key="16">
    <source>
        <dbReference type="ARBA" id="ARBA00051243"/>
    </source>
</evidence>
<evidence type="ECO:0000256" key="8">
    <source>
        <dbReference type="ARBA" id="ARBA00022777"/>
    </source>
</evidence>
<keyword evidence="6" id="KW-0732">Signal</keyword>
<keyword evidence="12" id="KW-0829">Tyrosine-protein kinase</keyword>
<evidence type="ECO:0000256" key="20">
    <source>
        <dbReference type="SAM" id="Phobius"/>
    </source>
</evidence>
<keyword evidence="8 23" id="KW-0418">Kinase</keyword>
<feature type="domain" description="Protein kinase" evidence="21">
    <location>
        <begin position="938"/>
        <end position="1217"/>
    </location>
</feature>
<comment type="catalytic activity">
    <reaction evidence="16">
        <text>L-tyrosyl-[protein] + ATP = O-phospho-L-tyrosyl-[protein] + ADP + H(+)</text>
        <dbReference type="Rhea" id="RHEA:10596"/>
        <dbReference type="Rhea" id="RHEA-COMP:10136"/>
        <dbReference type="Rhea" id="RHEA-COMP:20101"/>
        <dbReference type="ChEBI" id="CHEBI:15378"/>
        <dbReference type="ChEBI" id="CHEBI:30616"/>
        <dbReference type="ChEBI" id="CHEBI:46858"/>
        <dbReference type="ChEBI" id="CHEBI:61978"/>
        <dbReference type="ChEBI" id="CHEBI:456216"/>
        <dbReference type="EC" id="2.7.10.1"/>
    </reaction>
</comment>
<keyword evidence="13 17" id="KW-1015">Disulfide bond</keyword>
<feature type="transmembrane region" description="Helical" evidence="20">
    <location>
        <begin position="1131"/>
        <end position="1149"/>
    </location>
</feature>
<keyword evidence="14 23" id="KW-0675">Receptor</keyword>
<dbReference type="EMBL" id="KQ977580">
    <property type="protein sequence ID" value="KYN01747.1"/>
    <property type="molecule type" value="Genomic_DNA"/>
</dbReference>
<evidence type="ECO:0000256" key="17">
    <source>
        <dbReference type="PROSITE-ProRule" id="PRU00124"/>
    </source>
</evidence>
<dbReference type="PANTHER" id="PTHR24416">
    <property type="entry name" value="TYROSINE-PROTEIN KINASE RECEPTOR"/>
    <property type="match status" value="1"/>
</dbReference>
<feature type="compositionally biased region" description="Polar residues" evidence="19">
    <location>
        <begin position="1408"/>
        <end position="1432"/>
    </location>
</feature>
<evidence type="ECO:0000256" key="15">
    <source>
        <dbReference type="ARBA" id="ARBA00023180"/>
    </source>
</evidence>
<sequence>MINDTRPRLATTIAGYSQANRTCNRRHMSARNNGSLLLRIILICYCVTAICGSKTSMLYGTIKDIQTVLPSKHSPHYPQIGYCDLDTDCDWSWNDTHGFKKVKAQATQSSTYPITDADNSSNGHFLWFNQIGDVQIWSKWIPRTGPRCRLEFSLYMVEMENGFINLVIQTNNMSSIAVTKSGNNTSMWKTMSFSLRAIGQSYKLILEFYIPYINSSLGLDNLRFVNCFPESTGYCTKDMFRCSNGSCLNKTRICDFTEDCADGEDELECDEIPMNARCNFEDGWCGWTNVPGRPLNWTLHRGPTPTERTGPSYDHTYHNETGTYAFVNMASKYTQILYGSRGTITSSLYNPTPPYSSNPKSPYYRSCQIRFFYHKYGPHAASLGLFLVLVKPYGNHTENLWWSYGTDTDNWHKEAIALPDIKYRYHLQFEASKGYSAKSDIAIDDISLSPECFGIGVPQEVVGDFNYYKPVIEFEKLPLQHPDFVNETVIRITTCGASGNTGPTDKKCTEKYNNTNVELFIPPTTQEEEKSAFNLHGVQRWTAPRGEYYTLIAIGARGGKGSGDTGITLGAIVRGVIELQKGDQLYFMVGQEGVDACAKSLGLKTTTCESEIVVPQQTATKVREVKKLQFKNPGGGGGGATAIFTLKANGDLEPILIAGGGGGLGLNPSMDNGLQHGRGSFPVGRFSSFPSNFTDRRGGAGASWNGTWPNFQRKAWGTPLIYGGKGGIGCESKDISYGDGGFGGGGGGCQSGGGGGGYIGGNPGKNDGSGEGGYSYASPKLTNIYFKAAAHSGQGEVFVIPAISGCGCDYRCVALDEYLSETKCLCPQGWLLSNDSKSCIMADDSKDSHQTWYIIQLMIVIICFLTVTGVCLIIYKRYRKQKALTHRRQVMFGNGTELAALRPGHQSDTIMTEYNPNYEFAGNLYSLKDLSQIPRDCIDLVKPVGQGAFGEVYQGVYKYRGDEHPVAVKTLPSLSTTQAEADFMMEALIMSKFNHPNIVHFIGVSFDKHPRYIVLELLAGGDLKNFLREERPRSDRPTSLTMLDLVMCGYDVANGCKYMEESRFIHRDIAARNCLLTTKAPGRTVKIADFGMARDIYRSDYYKKGGKAMLPIKWMPPESFLDGIFTTKTDVWAFGVLLWEIMSFGYMPYTGCANREVMTMVQYGGRLEKPAGCPDPIYGIMTRCWLPQPDDRPSFSTIAERIGYCLQDPDVTNHPMPNFDILPICDREITVMRPDPEAECINMRSNSDGGYIQPRVTNPRSVAYRVNQAMGGIAYDSENEKSIEDCKLYSESYTRSTGCQQGINCNTYNDSGMDFDQIYNSDNDHDEEDLDDDVIENCKDKYRIDQLDHQESRAIHRTSVIENHDNVDNGNNRPEDECHMTANIDSAITDRRNGNESTTTTDTNSDSLIVQSSDTPPDTITNSSPNTRSCSPSRVIGLNANVSNVNGIVKKNTLKATLSLDPSALCRGTIPYEKITTRTQRSSTPGSMELRKCPAAFGCNVARRLQLQRSATTTAIMRNTQLVELSSSPWTQDNEYSRRYYSEETLL</sequence>
<dbReference type="GO" id="GO:0004714">
    <property type="term" value="F:transmembrane receptor protein tyrosine kinase activity"/>
    <property type="evidence" value="ECO:0007669"/>
    <property type="project" value="UniProtKB-EC"/>
</dbReference>
<dbReference type="PROSITE" id="PS01209">
    <property type="entry name" value="LDLRA_1"/>
    <property type="match status" value="1"/>
</dbReference>
<keyword evidence="15" id="KW-0325">Glycoprotein</keyword>
<dbReference type="InterPro" id="IPR002172">
    <property type="entry name" value="LDrepeatLR_classA_rpt"/>
</dbReference>
<dbReference type="GO" id="GO:0045664">
    <property type="term" value="P:regulation of neuron differentiation"/>
    <property type="evidence" value="ECO:0007669"/>
    <property type="project" value="TreeGrafter"/>
</dbReference>
<dbReference type="FunFam" id="1.10.510.10:FF:000113">
    <property type="entry name" value="Tyrosine-protein kinase receptor"/>
    <property type="match status" value="1"/>
</dbReference>
<dbReference type="InterPro" id="IPR020635">
    <property type="entry name" value="Tyr_kinase_cat_dom"/>
</dbReference>
<evidence type="ECO:0000259" key="21">
    <source>
        <dbReference type="PROSITE" id="PS50011"/>
    </source>
</evidence>